<dbReference type="EMBL" id="CADCWO010000095">
    <property type="protein sequence ID" value="CAA9571552.1"/>
    <property type="molecule type" value="Genomic_DNA"/>
</dbReference>
<reference evidence="1" key="1">
    <citation type="submission" date="2020-02" db="EMBL/GenBank/DDBJ databases">
        <authorList>
            <person name="Meier V. D."/>
        </authorList>
    </citation>
    <scope>NUCLEOTIDE SEQUENCE</scope>
    <source>
        <strain evidence="1">AVDCRST_MAG81</strain>
    </source>
</reference>
<dbReference type="AlphaFoldDB" id="A0A6J4VCA8"/>
<proteinExistence type="predicted"/>
<organism evidence="1">
    <name type="scientific">uncultured Synechococcales cyanobacterium</name>
    <dbReference type="NCBI Taxonomy" id="1936017"/>
    <lineage>
        <taxon>Bacteria</taxon>
        <taxon>Bacillati</taxon>
        <taxon>Cyanobacteriota</taxon>
        <taxon>Cyanophyceae</taxon>
        <taxon>Synechococcales</taxon>
        <taxon>environmental samples</taxon>
    </lineage>
</organism>
<gene>
    <name evidence="1" type="ORF">AVDCRST_MAG81-1804</name>
</gene>
<evidence type="ECO:0000313" key="1">
    <source>
        <dbReference type="EMBL" id="CAA9571552.1"/>
    </source>
</evidence>
<protein>
    <submittedName>
        <fullName evidence="1">Uncharacterized protein</fullName>
    </submittedName>
</protein>
<name>A0A6J4VCA8_9CYAN</name>
<accession>A0A6J4VCA8</accession>
<sequence length="84" mass="9745">MDAFDPTPPDWTNSAIHAYGFCCPTCQASPAGAQQVWLNRRSPVFIDSAYRKKWQEFYQCQCGRVWWAWSSDRPPSPFTQKDKP</sequence>